<evidence type="ECO:0000313" key="8">
    <source>
        <dbReference type="Proteomes" id="UP000013827"/>
    </source>
</evidence>
<keyword evidence="8" id="KW-1185">Reference proteome</keyword>
<dbReference type="GO" id="GO:0016020">
    <property type="term" value="C:membrane"/>
    <property type="evidence" value="ECO:0007669"/>
    <property type="project" value="UniProtKB-SubCell"/>
</dbReference>
<sequence length="96" mass="9891">MALPGSPAPRRAASPAKRGFRALSGLATQFFLKDSLGLEPAAIQSLLATAALPWSVKPLYGLVSDAVPIRGQHRKPYLVLAAAVGLAAWSGLAGLT</sequence>
<comment type="subcellular location">
    <subcellularLocation>
        <location evidence="1">Membrane</location>
        <topology evidence="1">Multi-pass membrane protein</topology>
    </subcellularLocation>
</comment>
<evidence type="ECO:0000256" key="3">
    <source>
        <dbReference type="ARBA" id="ARBA00022692"/>
    </source>
</evidence>
<evidence type="ECO:0000256" key="1">
    <source>
        <dbReference type="ARBA" id="ARBA00004141"/>
    </source>
</evidence>
<feature type="transmembrane region" description="Helical" evidence="6">
    <location>
        <begin position="77"/>
        <end position="95"/>
    </location>
</feature>
<dbReference type="Pfam" id="PF03092">
    <property type="entry name" value="BT1"/>
    <property type="match status" value="1"/>
</dbReference>
<dbReference type="AlphaFoldDB" id="A0A0D3IQ15"/>
<dbReference type="RefSeq" id="XP_005765779.1">
    <property type="nucleotide sequence ID" value="XM_005765722.1"/>
</dbReference>
<dbReference type="Proteomes" id="UP000013827">
    <property type="component" value="Unassembled WGS sequence"/>
</dbReference>
<name>A0A0D3IQ15_EMIH1</name>
<dbReference type="GeneID" id="17259501"/>
<evidence type="ECO:0000256" key="6">
    <source>
        <dbReference type="SAM" id="Phobius"/>
    </source>
</evidence>
<keyword evidence="2" id="KW-0813">Transport</keyword>
<reference evidence="8" key="1">
    <citation type="journal article" date="2013" name="Nature">
        <title>Pan genome of the phytoplankton Emiliania underpins its global distribution.</title>
        <authorList>
            <person name="Read B.A."/>
            <person name="Kegel J."/>
            <person name="Klute M.J."/>
            <person name="Kuo A."/>
            <person name="Lefebvre S.C."/>
            <person name="Maumus F."/>
            <person name="Mayer C."/>
            <person name="Miller J."/>
            <person name="Monier A."/>
            <person name="Salamov A."/>
            <person name="Young J."/>
            <person name="Aguilar M."/>
            <person name="Claverie J.M."/>
            <person name="Frickenhaus S."/>
            <person name="Gonzalez K."/>
            <person name="Herman E.K."/>
            <person name="Lin Y.C."/>
            <person name="Napier J."/>
            <person name="Ogata H."/>
            <person name="Sarno A.F."/>
            <person name="Shmutz J."/>
            <person name="Schroeder D."/>
            <person name="de Vargas C."/>
            <person name="Verret F."/>
            <person name="von Dassow P."/>
            <person name="Valentin K."/>
            <person name="Van de Peer Y."/>
            <person name="Wheeler G."/>
            <person name="Dacks J.B."/>
            <person name="Delwiche C.F."/>
            <person name="Dyhrman S.T."/>
            <person name="Glockner G."/>
            <person name="John U."/>
            <person name="Richards T."/>
            <person name="Worden A.Z."/>
            <person name="Zhang X."/>
            <person name="Grigoriev I.V."/>
            <person name="Allen A.E."/>
            <person name="Bidle K."/>
            <person name="Borodovsky M."/>
            <person name="Bowler C."/>
            <person name="Brownlee C."/>
            <person name="Cock J.M."/>
            <person name="Elias M."/>
            <person name="Gladyshev V.N."/>
            <person name="Groth M."/>
            <person name="Guda C."/>
            <person name="Hadaegh A."/>
            <person name="Iglesias-Rodriguez M.D."/>
            <person name="Jenkins J."/>
            <person name="Jones B.M."/>
            <person name="Lawson T."/>
            <person name="Leese F."/>
            <person name="Lindquist E."/>
            <person name="Lobanov A."/>
            <person name="Lomsadze A."/>
            <person name="Malik S.B."/>
            <person name="Marsh M.E."/>
            <person name="Mackinder L."/>
            <person name="Mock T."/>
            <person name="Mueller-Roeber B."/>
            <person name="Pagarete A."/>
            <person name="Parker M."/>
            <person name="Probert I."/>
            <person name="Quesneville H."/>
            <person name="Raines C."/>
            <person name="Rensing S.A."/>
            <person name="Riano-Pachon D.M."/>
            <person name="Richier S."/>
            <person name="Rokitta S."/>
            <person name="Shiraiwa Y."/>
            <person name="Soanes D.M."/>
            <person name="van der Giezen M."/>
            <person name="Wahlund T.M."/>
            <person name="Williams B."/>
            <person name="Wilson W."/>
            <person name="Wolfe G."/>
            <person name="Wurch L.L."/>
        </authorList>
    </citation>
    <scope>NUCLEOTIDE SEQUENCE</scope>
</reference>
<evidence type="ECO:0000256" key="2">
    <source>
        <dbReference type="ARBA" id="ARBA00022448"/>
    </source>
</evidence>
<dbReference type="KEGG" id="ehx:EMIHUDRAFT_256863"/>
<protein>
    <recommendedName>
        <fullName evidence="9">MFS transporter</fullName>
    </recommendedName>
</protein>
<dbReference type="HOGENOM" id="CLU_2364063_0_0_1"/>
<keyword evidence="4 6" id="KW-1133">Transmembrane helix</keyword>
<organism evidence="7 8">
    <name type="scientific">Emiliania huxleyi (strain CCMP1516)</name>
    <dbReference type="NCBI Taxonomy" id="280463"/>
    <lineage>
        <taxon>Eukaryota</taxon>
        <taxon>Haptista</taxon>
        <taxon>Haptophyta</taxon>
        <taxon>Prymnesiophyceae</taxon>
        <taxon>Isochrysidales</taxon>
        <taxon>Noelaerhabdaceae</taxon>
        <taxon>Emiliania</taxon>
    </lineage>
</organism>
<evidence type="ECO:0000256" key="5">
    <source>
        <dbReference type="ARBA" id="ARBA00023136"/>
    </source>
</evidence>
<evidence type="ECO:0000256" key="4">
    <source>
        <dbReference type="ARBA" id="ARBA00022989"/>
    </source>
</evidence>
<dbReference type="PANTHER" id="PTHR31585:SF0">
    <property type="entry name" value="FOLATE-BIOPTERIN TRANSPORTER 1, CHLOROPLASTIC"/>
    <property type="match status" value="1"/>
</dbReference>
<keyword evidence="5 6" id="KW-0472">Membrane</keyword>
<dbReference type="InterPro" id="IPR039309">
    <property type="entry name" value="BT1"/>
</dbReference>
<keyword evidence="3 6" id="KW-0812">Transmembrane</keyword>
<dbReference type="PaxDb" id="2903-EOD13350"/>
<dbReference type="PANTHER" id="PTHR31585">
    <property type="entry name" value="FOLATE-BIOPTERIN TRANSPORTER 1, CHLOROPLASTIC"/>
    <property type="match status" value="1"/>
</dbReference>
<reference evidence="7" key="2">
    <citation type="submission" date="2024-10" db="UniProtKB">
        <authorList>
            <consortium name="EnsemblProtists"/>
        </authorList>
    </citation>
    <scope>IDENTIFICATION</scope>
</reference>
<evidence type="ECO:0008006" key="9">
    <source>
        <dbReference type="Google" id="ProtNLM"/>
    </source>
</evidence>
<dbReference type="EnsemblProtists" id="EOD13350">
    <property type="protein sequence ID" value="EOD13350"/>
    <property type="gene ID" value="EMIHUDRAFT_256863"/>
</dbReference>
<accession>A0A0D3IQ15</accession>
<evidence type="ECO:0000313" key="7">
    <source>
        <dbReference type="EnsemblProtists" id="EOD13350"/>
    </source>
</evidence>
<proteinExistence type="predicted"/>